<evidence type="ECO:0000256" key="4">
    <source>
        <dbReference type="ARBA" id="ARBA00022840"/>
    </source>
</evidence>
<feature type="region of interest" description="Disordered" evidence="7">
    <location>
        <begin position="564"/>
        <end position="620"/>
    </location>
</feature>
<sequence>MRFRRRSMSIYRNLSLRNFTLPKIRVTASQTGEVIETPGLPWSVLSASALTVLLGLALPLTILQVYDRVLPNKSTDTLLVLAIGVVAVLFLDATLKIMRGFVVSWLAASFSHKAHMEAMRRILYARSETRARMSVSRQIEELKALQSLADHYASPSRLLVIDLPASLIFLALLFVIGGPIGFVPIALILVFTLLTSSINGRLQGLVESRAQLDQRKYDFLLEVLAGLTTIKAMALEPMIMRRFERLQRTVSEEGQNYIEWSNNARDISTLFTGLTTVFIVAVGAVLVIHEQLSIGAVAACTLLAGQVMQPLLRGVNYWTDMQRINHDHREASRLFELPPEDAYPETAAAIEGHITLQRVSCEGKSGVPLDLSDSEIRIEACETVALAGPDGSGRSALLRLISGDMQPTSGKVLIDDLDLFGDDHQSLRRRIAYVGQEAQVFTGTILQNLTLFGSRADPNKARLAADLIGLERDIHLLPQGYDTMLGAGLDENLTASFLQRIAIARALASEPEILLLDNANGVLDMPGEAGLLQGLTRIKGQLTILLASHRPSFRAIADREIRLERGRLAPPPADKPAGMPRTDDSGQPGAQGPTLPPSLTMSMSGASTASGYYAPPRKER</sequence>
<dbReference type="Gene3D" id="1.20.1560.10">
    <property type="entry name" value="ABC transporter type 1, transmembrane domain"/>
    <property type="match status" value="1"/>
</dbReference>
<feature type="domain" description="ABC transmembrane type-1" evidence="10">
    <location>
        <begin position="44"/>
        <end position="323"/>
    </location>
</feature>
<keyword evidence="12" id="KW-1185">Reference proteome</keyword>
<dbReference type="PANTHER" id="PTHR24221:SF654">
    <property type="entry name" value="ATP-BINDING CASSETTE SUB-FAMILY B MEMBER 6"/>
    <property type="match status" value="1"/>
</dbReference>
<dbReference type="PROSITE" id="PS50929">
    <property type="entry name" value="ABC_TM1F"/>
    <property type="match status" value="1"/>
</dbReference>
<keyword evidence="3" id="KW-0547">Nucleotide-binding</keyword>
<keyword evidence="5 8" id="KW-1133">Transmembrane helix</keyword>
<evidence type="ECO:0000256" key="8">
    <source>
        <dbReference type="SAM" id="Phobius"/>
    </source>
</evidence>
<keyword evidence="2 8" id="KW-0812">Transmembrane</keyword>
<dbReference type="InterPro" id="IPR027417">
    <property type="entry name" value="P-loop_NTPase"/>
</dbReference>
<dbReference type="InterPro" id="IPR036640">
    <property type="entry name" value="ABC1_TM_sf"/>
</dbReference>
<dbReference type="Proteomes" id="UP001597327">
    <property type="component" value="Unassembled WGS sequence"/>
</dbReference>
<evidence type="ECO:0000256" key="3">
    <source>
        <dbReference type="ARBA" id="ARBA00022741"/>
    </source>
</evidence>
<comment type="subcellular location">
    <subcellularLocation>
        <location evidence="1">Cell membrane</location>
        <topology evidence="1">Multi-pass membrane protein</topology>
    </subcellularLocation>
</comment>
<dbReference type="PANTHER" id="PTHR24221">
    <property type="entry name" value="ATP-BINDING CASSETTE SUB-FAMILY B"/>
    <property type="match status" value="1"/>
</dbReference>
<dbReference type="SMART" id="SM00382">
    <property type="entry name" value="AAA"/>
    <property type="match status" value="1"/>
</dbReference>
<evidence type="ECO:0000313" key="11">
    <source>
        <dbReference type="EMBL" id="MFD1695780.1"/>
    </source>
</evidence>
<gene>
    <name evidence="11" type="ORF">ACFSC7_09670</name>
</gene>
<comment type="caution">
    <text evidence="11">The sequence shown here is derived from an EMBL/GenBank/DDBJ whole genome shotgun (WGS) entry which is preliminary data.</text>
</comment>
<organism evidence="11 12">
    <name type="scientific">Roseibium aestuarii</name>
    <dbReference type="NCBI Taxonomy" id="2600299"/>
    <lineage>
        <taxon>Bacteria</taxon>
        <taxon>Pseudomonadati</taxon>
        <taxon>Pseudomonadota</taxon>
        <taxon>Alphaproteobacteria</taxon>
        <taxon>Hyphomicrobiales</taxon>
        <taxon>Stappiaceae</taxon>
        <taxon>Roseibium</taxon>
    </lineage>
</organism>
<feature type="transmembrane region" description="Helical" evidence="8">
    <location>
        <begin position="44"/>
        <end position="66"/>
    </location>
</feature>
<dbReference type="SUPFAM" id="SSF90123">
    <property type="entry name" value="ABC transporter transmembrane region"/>
    <property type="match status" value="1"/>
</dbReference>
<name>A0ABW4JZX0_9HYPH</name>
<dbReference type="RefSeq" id="WP_149893755.1">
    <property type="nucleotide sequence ID" value="NZ_JBHUFA010000002.1"/>
</dbReference>
<evidence type="ECO:0000256" key="5">
    <source>
        <dbReference type="ARBA" id="ARBA00022989"/>
    </source>
</evidence>
<evidence type="ECO:0000256" key="1">
    <source>
        <dbReference type="ARBA" id="ARBA00004651"/>
    </source>
</evidence>
<dbReference type="SUPFAM" id="SSF52540">
    <property type="entry name" value="P-loop containing nucleoside triphosphate hydrolases"/>
    <property type="match status" value="1"/>
</dbReference>
<evidence type="ECO:0000256" key="6">
    <source>
        <dbReference type="ARBA" id="ARBA00023136"/>
    </source>
</evidence>
<evidence type="ECO:0000313" key="12">
    <source>
        <dbReference type="Proteomes" id="UP001597327"/>
    </source>
</evidence>
<accession>A0ABW4JZX0</accession>
<keyword evidence="4" id="KW-0067">ATP-binding</keyword>
<feature type="compositionally biased region" description="Polar residues" evidence="7">
    <location>
        <begin position="597"/>
        <end position="610"/>
    </location>
</feature>
<evidence type="ECO:0000256" key="7">
    <source>
        <dbReference type="SAM" id="MobiDB-lite"/>
    </source>
</evidence>
<dbReference type="EMBL" id="JBHUFA010000002">
    <property type="protein sequence ID" value="MFD1695780.1"/>
    <property type="molecule type" value="Genomic_DNA"/>
</dbReference>
<dbReference type="PROSITE" id="PS50893">
    <property type="entry name" value="ABC_TRANSPORTER_2"/>
    <property type="match status" value="1"/>
</dbReference>
<evidence type="ECO:0000256" key="2">
    <source>
        <dbReference type="ARBA" id="ARBA00022692"/>
    </source>
</evidence>
<feature type="transmembrane region" description="Helical" evidence="8">
    <location>
        <begin position="78"/>
        <end position="95"/>
    </location>
</feature>
<proteinExistence type="predicted"/>
<feature type="transmembrane region" description="Helical" evidence="8">
    <location>
        <begin position="267"/>
        <end position="288"/>
    </location>
</feature>
<keyword evidence="6 8" id="KW-0472">Membrane</keyword>
<feature type="domain" description="ABC transporter" evidence="9">
    <location>
        <begin position="354"/>
        <end position="590"/>
    </location>
</feature>
<protein>
    <submittedName>
        <fullName evidence="11">Peptidase domain-containing ABC transporter</fullName>
    </submittedName>
</protein>
<dbReference type="Gene3D" id="3.40.50.300">
    <property type="entry name" value="P-loop containing nucleotide triphosphate hydrolases"/>
    <property type="match status" value="1"/>
</dbReference>
<reference evidence="12" key="1">
    <citation type="journal article" date="2019" name="Int. J. Syst. Evol. Microbiol.">
        <title>The Global Catalogue of Microorganisms (GCM) 10K type strain sequencing project: providing services to taxonomists for standard genome sequencing and annotation.</title>
        <authorList>
            <consortium name="The Broad Institute Genomics Platform"/>
            <consortium name="The Broad Institute Genome Sequencing Center for Infectious Disease"/>
            <person name="Wu L."/>
            <person name="Ma J."/>
        </authorList>
    </citation>
    <scope>NUCLEOTIDE SEQUENCE [LARGE SCALE GENOMIC DNA]</scope>
    <source>
        <strain evidence="12">JCM 3369</strain>
    </source>
</reference>
<dbReference type="InterPro" id="IPR011527">
    <property type="entry name" value="ABC1_TM_dom"/>
</dbReference>
<evidence type="ECO:0000259" key="10">
    <source>
        <dbReference type="PROSITE" id="PS50929"/>
    </source>
</evidence>
<dbReference type="InterPro" id="IPR039421">
    <property type="entry name" value="Type_1_exporter"/>
</dbReference>
<feature type="transmembrane region" description="Helical" evidence="8">
    <location>
        <begin position="167"/>
        <end position="194"/>
    </location>
</feature>
<dbReference type="Pfam" id="PF00664">
    <property type="entry name" value="ABC_membrane"/>
    <property type="match status" value="1"/>
</dbReference>
<dbReference type="Pfam" id="PF00005">
    <property type="entry name" value="ABC_tran"/>
    <property type="match status" value="1"/>
</dbReference>
<dbReference type="InterPro" id="IPR003593">
    <property type="entry name" value="AAA+_ATPase"/>
</dbReference>
<dbReference type="InterPro" id="IPR003439">
    <property type="entry name" value="ABC_transporter-like_ATP-bd"/>
</dbReference>
<evidence type="ECO:0000259" key="9">
    <source>
        <dbReference type="PROSITE" id="PS50893"/>
    </source>
</evidence>